<dbReference type="InterPro" id="IPR052579">
    <property type="entry name" value="Zinc_finger_SWIM"/>
</dbReference>
<accession>W2W5Z2</accession>
<gene>
    <name evidence="2" type="ORF">F441_17538</name>
</gene>
<proteinExistence type="predicted"/>
<evidence type="ECO:0000313" key="2">
    <source>
        <dbReference type="EMBL" id="ETP05980.1"/>
    </source>
</evidence>
<dbReference type="PANTHER" id="PTHR31569:SF4">
    <property type="entry name" value="SWIM-TYPE DOMAIN-CONTAINING PROTEIN"/>
    <property type="match status" value="1"/>
</dbReference>
<dbReference type="AlphaFoldDB" id="W2W5Z2"/>
<reference evidence="2 3" key="1">
    <citation type="submission" date="2013-11" db="EMBL/GenBank/DDBJ databases">
        <title>The Genome Sequence of Phytophthora parasitica CJ01A1.</title>
        <authorList>
            <consortium name="The Broad Institute Genomics Platform"/>
            <person name="Russ C."/>
            <person name="Tyler B."/>
            <person name="Panabieres F."/>
            <person name="Shan W."/>
            <person name="Tripathy S."/>
            <person name="Grunwald N."/>
            <person name="Machado M."/>
            <person name="Johnson C.S."/>
            <person name="Walker B."/>
            <person name="Young S.K."/>
            <person name="Zeng Q."/>
            <person name="Gargeya S."/>
            <person name="Fitzgerald M."/>
            <person name="Haas B."/>
            <person name="Abouelleil A."/>
            <person name="Allen A.W."/>
            <person name="Alvarado L."/>
            <person name="Arachchi H.M."/>
            <person name="Berlin A.M."/>
            <person name="Chapman S.B."/>
            <person name="Gainer-Dewar J."/>
            <person name="Goldberg J."/>
            <person name="Griggs A."/>
            <person name="Gujja S."/>
            <person name="Hansen M."/>
            <person name="Howarth C."/>
            <person name="Imamovic A."/>
            <person name="Ireland A."/>
            <person name="Larimer J."/>
            <person name="McCowan C."/>
            <person name="Murphy C."/>
            <person name="Pearson M."/>
            <person name="Poon T.W."/>
            <person name="Priest M."/>
            <person name="Roberts A."/>
            <person name="Saif S."/>
            <person name="Shea T."/>
            <person name="Sisk P."/>
            <person name="Sykes S."/>
            <person name="Wortman J."/>
            <person name="Nusbaum C."/>
            <person name="Birren B."/>
        </authorList>
    </citation>
    <scope>NUCLEOTIDE SEQUENCE [LARGE SCALE GENOMIC DNA]</scope>
    <source>
        <strain evidence="2 3">CJ01A1</strain>
    </source>
</reference>
<protein>
    <submittedName>
        <fullName evidence="2">Uncharacterized protein</fullName>
    </submittedName>
</protein>
<organism evidence="2 3">
    <name type="scientific">Phytophthora nicotianae CJ01A1</name>
    <dbReference type="NCBI Taxonomy" id="1317063"/>
    <lineage>
        <taxon>Eukaryota</taxon>
        <taxon>Sar</taxon>
        <taxon>Stramenopiles</taxon>
        <taxon>Oomycota</taxon>
        <taxon>Peronosporomycetes</taxon>
        <taxon>Peronosporales</taxon>
        <taxon>Peronosporaceae</taxon>
        <taxon>Phytophthora</taxon>
    </lineage>
</organism>
<name>W2W5Z2_PHYNI</name>
<feature type="region of interest" description="Disordered" evidence="1">
    <location>
        <begin position="1"/>
        <end position="124"/>
    </location>
</feature>
<dbReference type="Proteomes" id="UP000018958">
    <property type="component" value="Unassembled WGS sequence"/>
</dbReference>
<dbReference type="PANTHER" id="PTHR31569">
    <property type="entry name" value="SWIM-TYPE DOMAIN-CONTAINING PROTEIN"/>
    <property type="match status" value="1"/>
</dbReference>
<feature type="compositionally biased region" description="Basic and acidic residues" evidence="1">
    <location>
        <begin position="14"/>
        <end position="46"/>
    </location>
</feature>
<sequence length="353" mass="39918">MARTHKTASIKAQMAEKAHHKEEEEARRREEARIADLESARMRSEKAGALVRTCDHQGVDAAESPSSGTKDREKQPDNEEKQEGTKDDAEDEEDAKAEEDADEEENAEEKVPATENQGKKQRARLLGKSRGEFARVHGENASEDRYQGRHTHRSAQRYASLSSSIQGPAVPLVPSELQPFQRKFICTHGWSERERSTGKRTSHTLRRTECPFQMLAQLAKKADGSWGVMMRREIYQHKHLISEDIYRYYPGIRQVSDDSPLLPGVEVLPEAKAGTTSIYDYIRSNSNHRVTMDDVRNLIARLKPKRTALSENDAITEMVLDFDLQSPKNVSTVNENVAEKPALFHLQVGTCVQ</sequence>
<feature type="compositionally biased region" description="Basic and acidic residues" evidence="1">
    <location>
        <begin position="69"/>
        <end position="87"/>
    </location>
</feature>
<comment type="caution">
    <text evidence="2">The sequence shown here is derived from an EMBL/GenBank/DDBJ whole genome shotgun (WGS) entry which is preliminary data.</text>
</comment>
<evidence type="ECO:0000256" key="1">
    <source>
        <dbReference type="SAM" id="MobiDB-lite"/>
    </source>
</evidence>
<feature type="compositionally biased region" description="Acidic residues" evidence="1">
    <location>
        <begin position="88"/>
        <end position="107"/>
    </location>
</feature>
<evidence type="ECO:0000313" key="3">
    <source>
        <dbReference type="Proteomes" id="UP000018958"/>
    </source>
</evidence>
<dbReference type="OrthoDB" id="90859at2759"/>
<dbReference type="EMBL" id="ANIX01003490">
    <property type="protein sequence ID" value="ETP05980.1"/>
    <property type="molecule type" value="Genomic_DNA"/>
</dbReference>